<dbReference type="InterPro" id="IPR036390">
    <property type="entry name" value="WH_DNA-bd_sf"/>
</dbReference>
<dbReference type="SUPFAM" id="SSF46785">
    <property type="entry name" value="Winged helix' DNA-binding domain"/>
    <property type="match status" value="1"/>
</dbReference>
<dbReference type="InterPro" id="IPR000717">
    <property type="entry name" value="PCI_dom"/>
</dbReference>
<evidence type="ECO:0000256" key="2">
    <source>
        <dbReference type="ARBA" id="ARBA00022942"/>
    </source>
</evidence>
<dbReference type="Gene3D" id="1.10.10.10">
    <property type="entry name" value="Winged helix-like DNA-binding domain superfamily/Winged helix DNA-binding domain"/>
    <property type="match status" value="1"/>
</dbReference>
<proteinExistence type="inferred from homology"/>
<dbReference type="InterPro" id="IPR040896">
    <property type="entry name" value="RPN5_C"/>
</dbReference>
<dbReference type="FunFam" id="1.10.10.10:FF:000070">
    <property type="entry name" value="26S proteasome non-ATPase regulatory subunit 12"/>
    <property type="match status" value="1"/>
</dbReference>
<organism evidence="5">
    <name type="scientific">Dunaliella tertiolecta</name>
    <name type="common">Green alga</name>
    <dbReference type="NCBI Taxonomy" id="3047"/>
    <lineage>
        <taxon>Eukaryota</taxon>
        <taxon>Viridiplantae</taxon>
        <taxon>Chlorophyta</taxon>
        <taxon>core chlorophytes</taxon>
        <taxon>Chlorophyceae</taxon>
        <taxon>CS clade</taxon>
        <taxon>Chlamydomonadales</taxon>
        <taxon>Dunaliellaceae</taxon>
        <taxon>Dunaliella</taxon>
    </lineage>
</organism>
<evidence type="ECO:0000256" key="1">
    <source>
        <dbReference type="ARBA" id="ARBA00006397"/>
    </source>
</evidence>
<dbReference type="InterPro" id="IPR054559">
    <property type="entry name" value="PSMD12-CSN4-like_N"/>
</dbReference>
<dbReference type="PANTHER" id="PTHR10855">
    <property type="entry name" value="26S PROTEASOME NON-ATPASE REGULATORY SUBUNIT 12/COP9 SIGNALOSOME COMPLEX SUBUNIT 4"/>
    <property type="match status" value="1"/>
</dbReference>
<dbReference type="AlphaFoldDB" id="A0A7S3RAI0"/>
<keyword evidence="2" id="KW-0647">Proteasome</keyword>
<evidence type="ECO:0000256" key="3">
    <source>
        <dbReference type="ARBA" id="ARBA00064920"/>
    </source>
</evidence>
<dbReference type="Pfam" id="PF01399">
    <property type="entry name" value="PCI"/>
    <property type="match status" value="1"/>
</dbReference>
<gene>
    <name evidence="5" type="ORF">DTER00134_LOCUS22526</name>
</gene>
<dbReference type="InterPro" id="IPR040134">
    <property type="entry name" value="PSMD12/CSN4"/>
</dbReference>
<dbReference type="Pfam" id="PF22241">
    <property type="entry name" value="PSMD12-CSN4_N"/>
    <property type="match status" value="2"/>
</dbReference>
<comment type="subunit">
    <text evidence="3">Component of the 19S regulatory particle (RP/PA700) lid subcomplex of the 26S proteasome. The 26S proteasome is composed of a core protease (CP), known as the 20S proteasome, capped at one or both ends by the 19S regulatory particle (RP/PA700). The RP/PA700 complex is composed of at least 17 different subunits in two subcomplexes, the base and the lid, which form the portions proximal and distal to the 20S proteolytic core, respectively.</text>
</comment>
<dbReference type="SMART" id="SM00088">
    <property type="entry name" value="PINT"/>
    <property type="match status" value="1"/>
</dbReference>
<protein>
    <recommendedName>
        <fullName evidence="4">PCI domain-containing protein</fullName>
    </recommendedName>
</protein>
<dbReference type="PROSITE" id="PS50250">
    <property type="entry name" value="PCI"/>
    <property type="match status" value="1"/>
</dbReference>
<evidence type="ECO:0000313" key="5">
    <source>
        <dbReference type="EMBL" id="CAE0507449.1"/>
    </source>
</evidence>
<accession>A0A7S3RAI0</accession>
<dbReference type="Pfam" id="PF18098">
    <property type="entry name" value="RPN5_C"/>
    <property type="match status" value="1"/>
</dbReference>
<reference evidence="5" key="1">
    <citation type="submission" date="2021-01" db="EMBL/GenBank/DDBJ databases">
        <authorList>
            <person name="Corre E."/>
            <person name="Pelletier E."/>
            <person name="Niang G."/>
            <person name="Scheremetjew M."/>
            <person name="Finn R."/>
            <person name="Kale V."/>
            <person name="Holt S."/>
            <person name="Cochrane G."/>
            <person name="Meng A."/>
            <person name="Brown T."/>
            <person name="Cohen L."/>
        </authorList>
    </citation>
    <scope>NUCLEOTIDE SEQUENCE</scope>
    <source>
        <strain evidence="5">CCMP1320</strain>
    </source>
</reference>
<sequence>MDEFTAANIGMEEDKRAAEKSTVDMEKMRKDIGEQIALANQGKLHEALQGLLNLEKVGRLAEDVTATKAACAAILDACHQAKEWKLMEEQIMVLAKRRSQLKQAVQAVVRQAMSYLDQIEDKDTMVSLAKTLQAVTEGKIFVEIERARLTQRLANIKEAEGNVSEAAEILQEVAVETFGAMSKQEKIAFILEQVRLCLDKQDYVRAHILSKKIAPKAFVERKGEVKGEIGIEGTAIEAPPEGLPPLSELKLKYYHLMIRYYSYYNNYLEMTRCYKAVYEVPEVQADPSRWTPVLKKICWFIVLSPPYSTEQGSSSDRLTLLLGTLQDKKLGELPAYKALLSTFNSSEIIRWLVFQSQYKDEFAAETEVFSDSRRSEALKLRVIEHNVMVAARYYSEITTQRLSQLLDLSLDDTEKHLSDLVVCKAVAAKVDRPSGLVRFGKRQEPEDLLNNWSGNISRLLDLVEKSCQQISKECMIHKVQLKTVQ</sequence>
<comment type="similarity">
    <text evidence="1">Belongs to the proteasome subunit p55 family.</text>
</comment>
<evidence type="ECO:0000259" key="4">
    <source>
        <dbReference type="PROSITE" id="PS50250"/>
    </source>
</evidence>
<dbReference type="GO" id="GO:0005634">
    <property type="term" value="C:nucleus"/>
    <property type="evidence" value="ECO:0007669"/>
    <property type="project" value="UniProtKB-ARBA"/>
</dbReference>
<dbReference type="GO" id="GO:0005737">
    <property type="term" value="C:cytoplasm"/>
    <property type="evidence" value="ECO:0007669"/>
    <property type="project" value="TreeGrafter"/>
</dbReference>
<name>A0A7S3RAI0_DUNTE</name>
<dbReference type="GO" id="GO:0008541">
    <property type="term" value="C:proteasome regulatory particle, lid subcomplex"/>
    <property type="evidence" value="ECO:0007669"/>
    <property type="project" value="TreeGrafter"/>
</dbReference>
<dbReference type="InterPro" id="IPR036388">
    <property type="entry name" value="WH-like_DNA-bd_sf"/>
</dbReference>
<dbReference type="PANTHER" id="PTHR10855:SF1">
    <property type="entry name" value="26S PROTEASOME NON-ATPASE REGULATORY SUBUNIT 12"/>
    <property type="match status" value="1"/>
</dbReference>
<feature type="domain" description="PCI" evidence="4">
    <location>
        <begin position="266"/>
        <end position="444"/>
    </location>
</feature>
<dbReference type="EMBL" id="HBIP01037297">
    <property type="protein sequence ID" value="CAE0507449.1"/>
    <property type="molecule type" value="Transcribed_RNA"/>
</dbReference>